<dbReference type="EMBL" id="LSSM01000397">
    <property type="protein sequence ID" value="OMJ29053.1"/>
    <property type="molecule type" value="Genomic_DNA"/>
</dbReference>
<dbReference type="AlphaFoldDB" id="A0A1R1YQ83"/>
<name>A0A1R1YQ83_9FUNG</name>
<sequence length="70" mass="7940">MGATDCNSQLSLISCIKKKMSNIDQKILDKKIEYNEIISAIEESPNNNSLGPDGLSFEFYKKFKERTANH</sequence>
<evidence type="ECO:0000313" key="2">
    <source>
        <dbReference type="Proteomes" id="UP000187429"/>
    </source>
</evidence>
<organism evidence="1 2">
    <name type="scientific">Smittium culicis</name>
    <dbReference type="NCBI Taxonomy" id="133412"/>
    <lineage>
        <taxon>Eukaryota</taxon>
        <taxon>Fungi</taxon>
        <taxon>Fungi incertae sedis</taxon>
        <taxon>Zoopagomycota</taxon>
        <taxon>Kickxellomycotina</taxon>
        <taxon>Harpellomycetes</taxon>
        <taxon>Harpellales</taxon>
        <taxon>Legeriomycetaceae</taxon>
        <taxon>Smittium</taxon>
    </lineage>
</organism>
<proteinExistence type="predicted"/>
<dbReference type="OrthoDB" id="5598377at2759"/>
<comment type="caution">
    <text evidence="1">The sequence shown here is derived from an EMBL/GenBank/DDBJ whole genome shotgun (WGS) entry which is preliminary data.</text>
</comment>
<keyword evidence="2" id="KW-1185">Reference proteome</keyword>
<reference evidence="2" key="1">
    <citation type="submission" date="2017-01" db="EMBL/GenBank/DDBJ databases">
        <authorList>
            <person name="Wang Y."/>
            <person name="White M."/>
            <person name="Kvist S."/>
            <person name="Moncalvo J.-M."/>
        </authorList>
    </citation>
    <scope>NUCLEOTIDE SEQUENCE [LARGE SCALE GENOMIC DNA]</scope>
    <source>
        <strain evidence="2">ID-206-W2</strain>
    </source>
</reference>
<evidence type="ECO:0000313" key="1">
    <source>
        <dbReference type="EMBL" id="OMJ29053.1"/>
    </source>
</evidence>
<accession>A0A1R1YQ83</accession>
<evidence type="ECO:0008006" key="3">
    <source>
        <dbReference type="Google" id="ProtNLM"/>
    </source>
</evidence>
<dbReference type="Proteomes" id="UP000187429">
    <property type="component" value="Unassembled WGS sequence"/>
</dbReference>
<gene>
    <name evidence="1" type="ORF">AYI69_g1459</name>
</gene>
<protein>
    <recommendedName>
        <fullName evidence="3">Reverse transcriptase domain-containing protein</fullName>
    </recommendedName>
</protein>